<evidence type="ECO:0000313" key="2">
    <source>
        <dbReference type="EMBL" id="SEE24235.1"/>
    </source>
</evidence>
<organism evidence="2 3">
    <name type="scientific">Rhodococcus jostii</name>
    <dbReference type="NCBI Taxonomy" id="132919"/>
    <lineage>
        <taxon>Bacteria</taxon>
        <taxon>Bacillati</taxon>
        <taxon>Actinomycetota</taxon>
        <taxon>Actinomycetes</taxon>
        <taxon>Mycobacteriales</taxon>
        <taxon>Nocardiaceae</taxon>
        <taxon>Rhodococcus</taxon>
    </lineage>
</organism>
<evidence type="ECO:0000256" key="1">
    <source>
        <dbReference type="SAM" id="MobiDB-lite"/>
    </source>
</evidence>
<gene>
    <name evidence="2" type="ORF">SAMN04490220_7109</name>
</gene>
<sequence>MSTQTASERLATRPLRVDATASGEPRPHAVVGGGPR</sequence>
<protein>
    <submittedName>
        <fullName evidence="2">Uncharacterized protein</fullName>
    </submittedName>
</protein>
<proteinExistence type="predicted"/>
<accession>A0A1H5H8N9</accession>
<dbReference type="EMBL" id="FNTL01000004">
    <property type="protein sequence ID" value="SEE24235.1"/>
    <property type="molecule type" value="Genomic_DNA"/>
</dbReference>
<evidence type="ECO:0000313" key="3">
    <source>
        <dbReference type="Proteomes" id="UP000183407"/>
    </source>
</evidence>
<name>A0A1H5H8N9_RHOJO</name>
<dbReference type="AlphaFoldDB" id="A0A1H5H8N9"/>
<dbReference type="Proteomes" id="UP000183407">
    <property type="component" value="Unassembled WGS sequence"/>
</dbReference>
<reference evidence="3" key="1">
    <citation type="submission" date="2016-10" db="EMBL/GenBank/DDBJ databases">
        <authorList>
            <person name="Varghese N."/>
        </authorList>
    </citation>
    <scope>NUCLEOTIDE SEQUENCE [LARGE SCALE GENOMIC DNA]</scope>
    <source>
        <strain evidence="3">DSM 44719</strain>
    </source>
</reference>
<feature type="region of interest" description="Disordered" evidence="1">
    <location>
        <begin position="1"/>
        <end position="36"/>
    </location>
</feature>